<evidence type="ECO:0000313" key="2">
    <source>
        <dbReference type="Proteomes" id="UP001474181"/>
    </source>
</evidence>
<proteinExistence type="predicted"/>
<accession>A0ABV1WTL5</accession>
<sequence>MDFHLHHAPEGLTKRARYFVLAHGIKADVPRVSRHREQWLALGIPSAEIDRVTAYQEHWGGLVLPPAPHYDGGPKYLDTDVPEGSPAEGWWFEAGPQRTAVPYSFMIGPGGEFGIHGDRWTPLHQTVEGWVESVALAHHASMWAKQITKVTGDDVDALALDTFEPVKEVTGLADTWWRGSDSLVAVYAGEAECLSAPRCRTALVYSGLGEWGLYGGVMDGGR</sequence>
<dbReference type="RefSeq" id="WP_350779869.1">
    <property type="nucleotide sequence ID" value="NZ_JBEPEK010000062.1"/>
</dbReference>
<evidence type="ECO:0000313" key="1">
    <source>
        <dbReference type="EMBL" id="MER7180097.1"/>
    </source>
</evidence>
<dbReference type="EMBL" id="JBEPEK010000062">
    <property type="protein sequence ID" value="MER7180097.1"/>
    <property type="molecule type" value="Genomic_DNA"/>
</dbReference>
<keyword evidence="2" id="KW-1185">Reference proteome</keyword>
<dbReference type="Proteomes" id="UP001474181">
    <property type="component" value="Unassembled WGS sequence"/>
</dbReference>
<comment type="caution">
    <text evidence="1">The sequence shown here is derived from an EMBL/GenBank/DDBJ whole genome shotgun (WGS) entry which is preliminary data.</text>
</comment>
<gene>
    <name evidence="1" type="ORF">ABT404_11540</name>
</gene>
<organism evidence="1 2">
    <name type="scientific">Streptomyces hyaluromycini</name>
    <dbReference type="NCBI Taxonomy" id="1377993"/>
    <lineage>
        <taxon>Bacteria</taxon>
        <taxon>Bacillati</taxon>
        <taxon>Actinomycetota</taxon>
        <taxon>Actinomycetes</taxon>
        <taxon>Kitasatosporales</taxon>
        <taxon>Streptomycetaceae</taxon>
        <taxon>Streptomyces</taxon>
    </lineage>
</organism>
<reference evidence="1 2" key="1">
    <citation type="submission" date="2024-06" db="EMBL/GenBank/DDBJ databases">
        <title>The Natural Products Discovery Center: Release of the First 8490 Sequenced Strains for Exploring Actinobacteria Biosynthetic Diversity.</title>
        <authorList>
            <person name="Kalkreuter E."/>
            <person name="Kautsar S.A."/>
            <person name="Yang D."/>
            <person name="Bader C.D."/>
            <person name="Teijaro C.N."/>
            <person name="Fluegel L."/>
            <person name="Davis C.M."/>
            <person name="Simpson J.R."/>
            <person name="Lauterbach L."/>
            <person name="Steele A.D."/>
            <person name="Gui C."/>
            <person name="Meng S."/>
            <person name="Li G."/>
            <person name="Viehrig K."/>
            <person name="Ye F."/>
            <person name="Su P."/>
            <person name="Kiefer A.F."/>
            <person name="Nichols A."/>
            <person name="Cepeda A.J."/>
            <person name="Yan W."/>
            <person name="Fan B."/>
            <person name="Jiang Y."/>
            <person name="Adhikari A."/>
            <person name="Zheng C.-J."/>
            <person name="Schuster L."/>
            <person name="Cowan T.M."/>
            <person name="Smanski M.J."/>
            <person name="Chevrette M.G."/>
            <person name="De Carvalho L.P.S."/>
            <person name="Shen B."/>
        </authorList>
    </citation>
    <scope>NUCLEOTIDE SEQUENCE [LARGE SCALE GENOMIC DNA]</scope>
    <source>
        <strain evidence="1 2">NPDC000234</strain>
    </source>
</reference>
<protein>
    <submittedName>
        <fullName evidence="1">Uncharacterized protein</fullName>
    </submittedName>
</protein>
<name>A0ABV1WTL5_9ACTN</name>